<evidence type="ECO:0000256" key="5">
    <source>
        <dbReference type="HAMAP-Rule" id="MF_00013"/>
    </source>
</evidence>
<sequence length="240" mass="27225">MTRKICSIYLGCQPYNVGLEYQRQAKNFVLQGIWDAVFLIIEHPPVITIGMHGGDTHLLVTDDWLKIHHVDLFHTNRGGDITCHNPGQLICYPIINLKKWNTDVHWYVQQIEESIIRTLKRLGITAGRKALYSGVWVGNKKIAAVGIGVKHWITYHGIALNVCNDLELFSHIIPCGITDFGVTNLRELHCHMSAETVVPLMQDGFISVFPHDTYSNFTYWGDLYGTKNFRKTEMAGTACL</sequence>
<feature type="active site" description="Acyl-thioester intermediate" evidence="5">
    <location>
        <position position="175"/>
    </location>
</feature>
<keyword evidence="2 5" id="KW-0808">Transferase</keyword>
<evidence type="ECO:0000256" key="1">
    <source>
        <dbReference type="ARBA" id="ARBA00004821"/>
    </source>
</evidence>
<dbReference type="UniPathway" id="UPA00538">
    <property type="reaction ID" value="UER00592"/>
</dbReference>
<dbReference type="HAMAP" id="MF_00013">
    <property type="entry name" value="LipB"/>
    <property type="match status" value="1"/>
</dbReference>
<organism evidence="7 8">
    <name type="scientific">Megasphaera paucivorans</name>
    <dbReference type="NCBI Taxonomy" id="349095"/>
    <lineage>
        <taxon>Bacteria</taxon>
        <taxon>Bacillati</taxon>
        <taxon>Bacillota</taxon>
        <taxon>Negativicutes</taxon>
        <taxon>Veillonellales</taxon>
        <taxon>Veillonellaceae</taxon>
        <taxon>Megasphaera</taxon>
    </lineage>
</organism>
<dbReference type="RefSeq" id="WP_091648500.1">
    <property type="nucleotide sequence ID" value="NZ_FNHQ01000006.1"/>
</dbReference>
<dbReference type="SUPFAM" id="SSF55681">
    <property type="entry name" value="Class II aaRS and biotin synthetases"/>
    <property type="match status" value="1"/>
</dbReference>
<dbReference type="CDD" id="cd16444">
    <property type="entry name" value="LipB"/>
    <property type="match status" value="1"/>
</dbReference>
<dbReference type="InterPro" id="IPR004143">
    <property type="entry name" value="BPL_LPL_catalytic"/>
</dbReference>
<dbReference type="STRING" id="349095.SAMN05660299_00890"/>
<keyword evidence="5" id="KW-0963">Cytoplasm</keyword>
<feature type="site" description="Lowers pKa of active site Cys" evidence="5">
    <location>
        <position position="141"/>
    </location>
</feature>
<dbReference type="GO" id="GO:0009249">
    <property type="term" value="P:protein lipoylation"/>
    <property type="evidence" value="ECO:0007669"/>
    <property type="project" value="InterPro"/>
</dbReference>
<feature type="binding site" evidence="5">
    <location>
        <begin position="77"/>
        <end position="84"/>
    </location>
    <ligand>
        <name>substrate</name>
    </ligand>
</feature>
<proteinExistence type="inferred from homology"/>
<feature type="binding site" evidence="5">
    <location>
        <begin position="157"/>
        <end position="159"/>
    </location>
    <ligand>
        <name>substrate</name>
    </ligand>
</feature>
<dbReference type="InterPro" id="IPR045864">
    <property type="entry name" value="aa-tRNA-synth_II/BPL/LPL"/>
</dbReference>
<dbReference type="GO" id="GO:0033819">
    <property type="term" value="F:lipoyl(octanoyl) transferase activity"/>
    <property type="evidence" value="ECO:0007669"/>
    <property type="project" value="UniProtKB-EC"/>
</dbReference>
<dbReference type="PROSITE" id="PS01313">
    <property type="entry name" value="LIPB"/>
    <property type="match status" value="1"/>
</dbReference>
<accession>A0A1G9T6U4</accession>
<dbReference type="NCBIfam" id="TIGR00214">
    <property type="entry name" value="lipB"/>
    <property type="match status" value="1"/>
</dbReference>
<dbReference type="Pfam" id="PF21948">
    <property type="entry name" value="LplA-B_cat"/>
    <property type="match status" value="1"/>
</dbReference>
<dbReference type="PROSITE" id="PS51733">
    <property type="entry name" value="BPL_LPL_CATALYTIC"/>
    <property type="match status" value="1"/>
</dbReference>
<dbReference type="Gene3D" id="3.30.930.10">
    <property type="entry name" value="Bira Bifunctional Protein, Domain 2"/>
    <property type="match status" value="1"/>
</dbReference>
<dbReference type="PANTHER" id="PTHR10993">
    <property type="entry name" value="OCTANOYLTRANSFERASE"/>
    <property type="match status" value="1"/>
</dbReference>
<feature type="domain" description="BPL/LPL catalytic" evidence="6">
    <location>
        <begin position="32"/>
        <end position="213"/>
    </location>
</feature>
<evidence type="ECO:0000259" key="6">
    <source>
        <dbReference type="PROSITE" id="PS51733"/>
    </source>
</evidence>
<comment type="subcellular location">
    <subcellularLocation>
        <location evidence="5">Cytoplasm</location>
    </subcellularLocation>
</comment>
<protein>
    <recommendedName>
        <fullName evidence="5">Octanoyltransferase</fullName>
        <ecNumber evidence="5">2.3.1.181</ecNumber>
    </recommendedName>
    <alternativeName>
        <fullName evidence="5">Lipoate-protein ligase B</fullName>
    </alternativeName>
    <alternativeName>
        <fullName evidence="5">Lipoyl/octanoyl transferase</fullName>
    </alternativeName>
    <alternativeName>
        <fullName evidence="5">Octanoyl-[acyl-carrier-protein]-protein N-octanoyltransferase</fullName>
    </alternativeName>
</protein>
<name>A0A1G9T6U4_9FIRM</name>
<evidence type="ECO:0000313" key="7">
    <source>
        <dbReference type="EMBL" id="SDM43367.1"/>
    </source>
</evidence>
<evidence type="ECO:0000256" key="3">
    <source>
        <dbReference type="ARBA" id="ARBA00023315"/>
    </source>
</evidence>
<feature type="binding site" evidence="5">
    <location>
        <begin position="144"/>
        <end position="146"/>
    </location>
    <ligand>
        <name>substrate</name>
    </ligand>
</feature>
<reference evidence="7 8" key="1">
    <citation type="submission" date="2016-10" db="EMBL/GenBank/DDBJ databases">
        <authorList>
            <person name="de Groot N.N."/>
        </authorList>
    </citation>
    <scope>NUCLEOTIDE SEQUENCE [LARGE SCALE GENOMIC DNA]</scope>
    <source>
        <strain evidence="7 8">DSM 16981</strain>
    </source>
</reference>
<dbReference type="InterPro" id="IPR000544">
    <property type="entry name" value="Octanoyltransferase"/>
</dbReference>
<dbReference type="InterPro" id="IPR020605">
    <property type="entry name" value="Octanoyltransferase_CS"/>
</dbReference>
<dbReference type="EMBL" id="FNHQ01000006">
    <property type="protein sequence ID" value="SDM43367.1"/>
    <property type="molecule type" value="Genomic_DNA"/>
</dbReference>
<comment type="catalytic activity">
    <reaction evidence="5">
        <text>octanoyl-[ACP] + L-lysyl-[protein] = N(6)-octanoyl-L-lysyl-[protein] + holo-[ACP] + H(+)</text>
        <dbReference type="Rhea" id="RHEA:17665"/>
        <dbReference type="Rhea" id="RHEA-COMP:9636"/>
        <dbReference type="Rhea" id="RHEA-COMP:9685"/>
        <dbReference type="Rhea" id="RHEA-COMP:9752"/>
        <dbReference type="Rhea" id="RHEA-COMP:9928"/>
        <dbReference type="ChEBI" id="CHEBI:15378"/>
        <dbReference type="ChEBI" id="CHEBI:29969"/>
        <dbReference type="ChEBI" id="CHEBI:64479"/>
        <dbReference type="ChEBI" id="CHEBI:78463"/>
        <dbReference type="ChEBI" id="CHEBI:78809"/>
        <dbReference type="EC" id="2.3.1.181"/>
    </reaction>
</comment>
<dbReference type="PANTHER" id="PTHR10993:SF7">
    <property type="entry name" value="LIPOYLTRANSFERASE 2, MITOCHONDRIAL-RELATED"/>
    <property type="match status" value="1"/>
</dbReference>
<dbReference type="AlphaFoldDB" id="A0A1G9T6U4"/>
<keyword evidence="3 5" id="KW-0012">Acyltransferase</keyword>
<comment type="miscellaneous">
    <text evidence="5">In the reaction, the free carboxyl group of octanoic acid is attached via an amide linkage to the epsilon-amino group of a specific lysine residue of lipoyl domains of lipoate-dependent enzymes.</text>
</comment>
<comment type="similarity">
    <text evidence="5">Belongs to the LipB family.</text>
</comment>
<keyword evidence="8" id="KW-1185">Reference proteome</keyword>
<dbReference type="Proteomes" id="UP000199309">
    <property type="component" value="Unassembled WGS sequence"/>
</dbReference>
<dbReference type="GO" id="GO:0005737">
    <property type="term" value="C:cytoplasm"/>
    <property type="evidence" value="ECO:0007669"/>
    <property type="project" value="UniProtKB-SubCell"/>
</dbReference>
<evidence type="ECO:0000313" key="8">
    <source>
        <dbReference type="Proteomes" id="UP000199309"/>
    </source>
</evidence>
<dbReference type="EC" id="2.3.1.181" evidence="5"/>
<evidence type="ECO:0000256" key="4">
    <source>
        <dbReference type="ARBA" id="ARBA00024732"/>
    </source>
</evidence>
<gene>
    <name evidence="5" type="primary">lipB</name>
    <name evidence="7" type="ORF">SAMN05660299_00890</name>
</gene>
<comment type="function">
    <text evidence="4 5">Catalyzes the transfer of endogenously produced octanoic acid from octanoyl-acyl-carrier-protein onto the lipoyl domains of lipoate-dependent enzymes. Lipoyl-ACP can also act as a substrate although octanoyl-ACP is likely to be the physiological substrate.</text>
</comment>
<dbReference type="OrthoDB" id="9787061at2"/>
<comment type="pathway">
    <text evidence="1 5">Protein modification; protein lipoylation via endogenous pathway; protein N(6)-(lipoyl)lysine from octanoyl-[acyl-carrier-protein]: step 1/2.</text>
</comment>
<evidence type="ECO:0000256" key="2">
    <source>
        <dbReference type="ARBA" id="ARBA00022679"/>
    </source>
</evidence>